<proteinExistence type="inferred from homology"/>
<dbReference type="InterPro" id="IPR018608">
    <property type="entry name" value="Gti1/Pac2"/>
</dbReference>
<organism evidence="6 7">
    <name type="scientific">Venturia nashicola</name>
    <dbReference type="NCBI Taxonomy" id="86259"/>
    <lineage>
        <taxon>Eukaryota</taxon>
        <taxon>Fungi</taxon>
        <taxon>Dikarya</taxon>
        <taxon>Ascomycota</taxon>
        <taxon>Pezizomycotina</taxon>
        <taxon>Dothideomycetes</taxon>
        <taxon>Pleosporomycetidae</taxon>
        <taxon>Venturiales</taxon>
        <taxon>Venturiaceae</taxon>
        <taxon>Venturia</taxon>
    </lineage>
</organism>
<feature type="region of interest" description="Disordered" evidence="4">
    <location>
        <begin position="134"/>
        <end position="164"/>
    </location>
</feature>
<reference evidence="6 7" key="1">
    <citation type="submission" date="2019-04" db="EMBL/GenBank/DDBJ databases">
        <title>High contiguity whole genome sequence and gene annotation resource for two Venturia nashicola isolates.</title>
        <authorList>
            <person name="Prokchorchik M."/>
            <person name="Won K."/>
            <person name="Lee Y."/>
            <person name="Choi E.D."/>
            <person name="Segonzac C."/>
            <person name="Sohn K.H."/>
        </authorList>
    </citation>
    <scope>NUCLEOTIDE SEQUENCE [LARGE SCALE GENOMIC DNA]</scope>
    <source>
        <strain evidence="6 7">PRI2</strain>
    </source>
</reference>
<keyword evidence="5" id="KW-0812">Transmembrane</keyword>
<comment type="similarity">
    <text evidence="1">Belongs to the MIT1/WOR1 family.</text>
</comment>
<dbReference type="InterPro" id="IPR043130">
    <property type="entry name" value="CDP-OH_PTrfase_TM_dom"/>
</dbReference>
<evidence type="ECO:0000256" key="4">
    <source>
        <dbReference type="SAM" id="MobiDB-lite"/>
    </source>
</evidence>
<name>A0A4Z1NYH3_9PEZI</name>
<dbReference type="FunFam" id="1.20.120.1760:FF:000017">
    <property type="entry name" value="Phosphatidyl synthase"/>
    <property type="match status" value="1"/>
</dbReference>
<dbReference type="GO" id="GO:0016020">
    <property type="term" value="C:membrane"/>
    <property type="evidence" value="ECO:0007669"/>
    <property type="project" value="InterPro"/>
</dbReference>
<dbReference type="Pfam" id="PF09729">
    <property type="entry name" value="Gti1_Pac2"/>
    <property type="match status" value="1"/>
</dbReference>
<evidence type="ECO:0000256" key="2">
    <source>
        <dbReference type="ARBA" id="ARBA00022679"/>
    </source>
</evidence>
<comment type="similarity">
    <text evidence="3">Belongs to the CDP-alcohol phosphatidyltransferase class-I family.</text>
</comment>
<keyword evidence="5" id="KW-0472">Membrane</keyword>
<feature type="transmembrane region" description="Helical" evidence="5">
    <location>
        <begin position="635"/>
        <end position="655"/>
    </location>
</feature>
<accession>A0A4Z1NYH3</accession>
<dbReference type="STRING" id="86259.A0A4Z1NYH3"/>
<protein>
    <submittedName>
        <fullName evidence="6">Uncharacterized protein</fullName>
    </submittedName>
</protein>
<dbReference type="PANTHER" id="PTHR28027:SF2">
    <property type="entry name" value="TRANSCRIPTIONAL REGULATOR MIT1"/>
    <property type="match status" value="1"/>
</dbReference>
<feature type="transmembrane region" description="Helical" evidence="5">
    <location>
        <begin position="708"/>
        <end position="729"/>
    </location>
</feature>
<feature type="transmembrane region" description="Helical" evidence="5">
    <location>
        <begin position="563"/>
        <end position="587"/>
    </location>
</feature>
<evidence type="ECO:0000313" key="6">
    <source>
        <dbReference type="EMBL" id="TID19785.1"/>
    </source>
</evidence>
<gene>
    <name evidence="6" type="ORF">E6O75_ATG07123</name>
</gene>
<evidence type="ECO:0000256" key="5">
    <source>
        <dbReference type="SAM" id="Phobius"/>
    </source>
</evidence>
<evidence type="ECO:0000313" key="7">
    <source>
        <dbReference type="Proteomes" id="UP000298493"/>
    </source>
</evidence>
<dbReference type="InterPro" id="IPR048254">
    <property type="entry name" value="CDP_ALCOHOL_P_TRANSF_CS"/>
</dbReference>
<keyword evidence="2 3" id="KW-0808">Transferase</keyword>
<keyword evidence="5" id="KW-1133">Transmembrane helix</keyword>
<dbReference type="Pfam" id="PF01066">
    <property type="entry name" value="CDP-OH_P_transf"/>
    <property type="match status" value="1"/>
</dbReference>
<feature type="transmembrane region" description="Helical" evidence="5">
    <location>
        <begin position="667"/>
        <end position="688"/>
    </location>
</feature>
<comment type="caution">
    <text evidence="6">The sequence shown here is derived from an EMBL/GenBank/DDBJ whole genome shotgun (WGS) entry which is preliminary data.</text>
</comment>
<dbReference type="Gene3D" id="1.20.120.1760">
    <property type="match status" value="1"/>
</dbReference>
<evidence type="ECO:0000256" key="1">
    <source>
        <dbReference type="ARBA" id="ARBA00008359"/>
    </source>
</evidence>
<sequence>MESSSSNNRRQQAPNTNLVARCRIPNGLSPRRMPPNGAPYQPNSGIMAPTWHGFIHFTMDALIVLEACLQGSLHHIPRRPHDRERGSIISSGNVFIYEENASGIKRWTDGVTWSPSRIMGNFLVYRELSEPFPAGEKKKAKKRKRTAEDKGSAEQLSGQNEHDRQLVGSLVDSYGFKPGGLIKKTLNVRFNSVNHHIVSYYNLDDVKAGAYGRPVIDPSLAHVKPRQELLNVNTFKSGVEGEQLNPDIWNESQQNKGQMMPMSMPGAPMSHDSPFDTHVPNVPSFHGSGPFSAVAHPLPQHMQFSGNLSNQYIQQPQAQYANNSYPVYSQSSIDSIPTAMPGSVGNGLDFNTTAITSSQSTAFDVNQLNNTALSNHGSYMFQCVPPSSPIHQQPWPEEETNVSKAPAPKRRRTAGHLQMEGHLQTASFAATSNFLSTTNGFPNSHTEGGVNQDCHYPFETTYNGTSLMASKPQLRDLGQVVKQGISNITTTHENIYTIPNFLTASRLLATPVIGYLVLHDQHIWAVGLFAYAGISDLVDGWIARKWKLQTIIGSVIDPMADKFLMTVLVACLAAKGALPIWLATVIFGRDMSLGFSAIYYRYASLPAPKTFMRYWDFSIPSAEVHPTTISKWNTFLQIGLIGSMVTLPVLTDAVLPGAWTATDMQSIVHGFQYVVAGTTLWSGASYLWRKDAVRILGTDQALKRKQGFRGRAVLGISFAAFLALAVALARRQNDTAVQKVEEQS</sequence>
<dbReference type="PROSITE" id="PS00379">
    <property type="entry name" value="CDP_ALCOHOL_P_TRANSF"/>
    <property type="match status" value="1"/>
</dbReference>
<dbReference type="Proteomes" id="UP000298493">
    <property type="component" value="Unassembled WGS sequence"/>
</dbReference>
<dbReference type="GO" id="GO:0003677">
    <property type="term" value="F:DNA binding"/>
    <property type="evidence" value="ECO:0007669"/>
    <property type="project" value="TreeGrafter"/>
</dbReference>
<dbReference type="PANTHER" id="PTHR28027">
    <property type="entry name" value="TRANSCRIPTIONAL REGULATOR MIT1"/>
    <property type="match status" value="1"/>
</dbReference>
<dbReference type="GO" id="GO:0008654">
    <property type="term" value="P:phospholipid biosynthetic process"/>
    <property type="evidence" value="ECO:0007669"/>
    <property type="project" value="InterPro"/>
</dbReference>
<dbReference type="EMBL" id="SNSC02000012">
    <property type="protein sequence ID" value="TID19785.1"/>
    <property type="molecule type" value="Genomic_DNA"/>
</dbReference>
<evidence type="ECO:0000256" key="3">
    <source>
        <dbReference type="RuleBase" id="RU003750"/>
    </source>
</evidence>
<dbReference type="GO" id="GO:0016780">
    <property type="term" value="F:phosphotransferase activity, for other substituted phosphate groups"/>
    <property type="evidence" value="ECO:0007669"/>
    <property type="project" value="InterPro"/>
</dbReference>
<keyword evidence="7" id="KW-1185">Reference proteome</keyword>
<dbReference type="AlphaFoldDB" id="A0A4Z1NYH3"/>
<dbReference type="InterPro" id="IPR000462">
    <property type="entry name" value="CDP-OH_P_trans"/>
</dbReference>